<dbReference type="InterPro" id="IPR051199">
    <property type="entry name" value="LPS_LOS_Heptosyltrfase"/>
</dbReference>
<dbReference type="RefSeq" id="WP_343789157.1">
    <property type="nucleotide sequence ID" value="NZ_BAAAFH010000022.1"/>
</dbReference>
<dbReference type="Pfam" id="PF01075">
    <property type="entry name" value="Glyco_transf_9"/>
    <property type="match status" value="1"/>
</dbReference>
<dbReference type="Proteomes" id="UP001501126">
    <property type="component" value="Unassembled WGS sequence"/>
</dbReference>
<dbReference type="PANTHER" id="PTHR30160:SF15">
    <property type="entry name" value="GLYCOSYLTRANSFERASE HI_0523-RELATED"/>
    <property type="match status" value="1"/>
</dbReference>
<dbReference type="PANTHER" id="PTHR30160">
    <property type="entry name" value="TETRAACYLDISACCHARIDE 4'-KINASE-RELATED"/>
    <property type="match status" value="1"/>
</dbReference>
<proteinExistence type="predicted"/>
<keyword evidence="1" id="KW-0328">Glycosyltransferase</keyword>
<evidence type="ECO:0000256" key="1">
    <source>
        <dbReference type="ARBA" id="ARBA00022676"/>
    </source>
</evidence>
<dbReference type="EMBL" id="BAAAFH010000022">
    <property type="protein sequence ID" value="GAA0876402.1"/>
    <property type="molecule type" value="Genomic_DNA"/>
</dbReference>
<dbReference type="CDD" id="cd03789">
    <property type="entry name" value="GT9_LPS_heptosyltransferase"/>
    <property type="match status" value="1"/>
</dbReference>
<gene>
    <name evidence="3" type="ORF">GCM10009118_28120</name>
</gene>
<dbReference type="Gene3D" id="3.40.50.2000">
    <property type="entry name" value="Glycogen Phosphorylase B"/>
    <property type="match status" value="2"/>
</dbReference>
<accession>A0ABP3Y601</accession>
<evidence type="ECO:0000313" key="3">
    <source>
        <dbReference type="EMBL" id="GAA0876402.1"/>
    </source>
</evidence>
<dbReference type="InterPro" id="IPR002201">
    <property type="entry name" value="Glyco_trans_9"/>
</dbReference>
<reference evidence="4" key="1">
    <citation type="journal article" date="2019" name="Int. J. Syst. Evol. Microbiol.">
        <title>The Global Catalogue of Microorganisms (GCM) 10K type strain sequencing project: providing services to taxonomists for standard genome sequencing and annotation.</title>
        <authorList>
            <consortium name="The Broad Institute Genomics Platform"/>
            <consortium name="The Broad Institute Genome Sequencing Center for Infectious Disease"/>
            <person name="Wu L."/>
            <person name="Ma J."/>
        </authorList>
    </citation>
    <scope>NUCLEOTIDE SEQUENCE [LARGE SCALE GENOMIC DNA]</scope>
    <source>
        <strain evidence="4">JCM 16083</strain>
    </source>
</reference>
<comment type="caution">
    <text evidence="3">The sequence shown here is derived from an EMBL/GenBank/DDBJ whole genome shotgun (WGS) entry which is preliminary data.</text>
</comment>
<name>A0ABP3Y601_9FLAO</name>
<protein>
    <submittedName>
        <fullName evidence="3">Glycosyltransferase family 9 protein</fullName>
    </submittedName>
</protein>
<keyword evidence="4" id="KW-1185">Reference proteome</keyword>
<sequence length="336" mass="37786">MLDLSYRTVIISRTDSIGDVCLTLPLCGYLKKRFKGVRIVFLGNTYTAPILNCCHDIDEVLSWKELESLEESERIKAFRSIRAFAIIHVFPRKEIARLAKKSGIQHRIGTSHRLFHLVTCNHRVNFTRKQANEHESQLNFHLLRPFGVRTLPSLEEVSESVHFSTSFPLPEWLLNEVDTPQPKVILHPRSQGSAVEWGVNHFAELGKQLTEKGYKVFYTGTESEATSFRHLIPEDCIDTSGKLSLDELIALIQQIDILIAASTGPLHIAGLLNKGAIGLFASRRPIHPGRWRPLGKHSTTLVFDENCSTCQKGSPCNCIEKISVDTVVYAATGIKY</sequence>
<keyword evidence="2" id="KW-0808">Transferase</keyword>
<evidence type="ECO:0000313" key="4">
    <source>
        <dbReference type="Proteomes" id="UP001501126"/>
    </source>
</evidence>
<organism evidence="3 4">
    <name type="scientific">Wandonia haliotis</name>
    <dbReference type="NCBI Taxonomy" id="574963"/>
    <lineage>
        <taxon>Bacteria</taxon>
        <taxon>Pseudomonadati</taxon>
        <taxon>Bacteroidota</taxon>
        <taxon>Flavobacteriia</taxon>
        <taxon>Flavobacteriales</taxon>
        <taxon>Crocinitomicaceae</taxon>
        <taxon>Wandonia</taxon>
    </lineage>
</organism>
<dbReference type="SUPFAM" id="SSF53756">
    <property type="entry name" value="UDP-Glycosyltransferase/glycogen phosphorylase"/>
    <property type="match status" value="1"/>
</dbReference>
<evidence type="ECO:0000256" key="2">
    <source>
        <dbReference type="ARBA" id="ARBA00022679"/>
    </source>
</evidence>